<reference evidence="2" key="1">
    <citation type="journal article" date="2013" name="Science">
        <title>Comparative analysis of bat genomes provides insight into the evolution of flight and immunity.</title>
        <authorList>
            <person name="Zhang G."/>
            <person name="Cowled C."/>
            <person name="Shi Z."/>
            <person name="Huang Z."/>
            <person name="Bishop-Lilly K.A."/>
            <person name="Fang X."/>
            <person name="Wynne J.W."/>
            <person name="Xiong Z."/>
            <person name="Baker M.L."/>
            <person name="Zhao W."/>
            <person name="Tachedjian M."/>
            <person name="Zhu Y."/>
            <person name="Zhou P."/>
            <person name="Jiang X."/>
            <person name="Ng J."/>
            <person name="Yang L."/>
            <person name="Wu L."/>
            <person name="Xiao J."/>
            <person name="Feng Y."/>
            <person name="Chen Y."/>
            <person name="Sun X."/>
            <person name="Zhang Y."/>
            <person name="Marsh G.A."/>
            <person name="Crameri G."/>
            <person name="Broder C.C."/>
            <person name="Frey K.G."/>
            <person name="Wang L.F."/>
            <person name="Wang J."/>
        </authorList>
    </citation>
    <scope>NUCLEOTIDE SEQUENCE [LARGE SCALE GENOMIC DNA]</scope>
</reference>
<name>L5JPA1_PTEAL</name>
<dbReference type="AlphaFoldDB" id="L5JPA1"/>
<organism evidence="1 2">
    <name type="scientific">Pteropus alecto</name>
    <name type="common">Black flying fox</name>
    <dbReference type="NCBI Taxonomy" id="9402"/>
    <lineage>
        <taxon>Eukaryota</taxon>
        <taxon>Metazoa</taxon>
        <taxon>Chordata</taxon>
        <taxon>Craniata</taxon>
        <taxon>Vertebrata</taxon>
        <taxon>Euteleostomi</taxon>
        <taxon>Mammalia</taxon>
        <taxon>Eutheria</taxon>
        <taxon>Laurasiatheria</taxon>
        <taxon>Chiroptera</taxon>
        <taxon>Yinpterochiroptera</taxon>
        <taxon>Pteropodoidea</taxon>
        <taxon>Pteropodidae</taxon>
        <taxon>Pteropodinae</taxon>
        <taxon>Pteropus</taxon>
    </lineage>
</organism>
<keyword evidence="2" id="KW-1185">Reference proteome</keyword>
<dbReference type="EMBL" id="KB031157">
    <property type="protein sequence ID" value="ELK00586.1"/>
    <property type="molecule type" value="Genomic_DNA"/>
</dbReference>
<proteinExistence type="predicted"/>
<dbReference type="Proteomes" id="UP000010552">
    <property type="component" value="Unassembled WGS sequence"/>
</dbReference>
<gene>
    <name evidence="1" type="ORF">PAL_GLEAN10016394</name>
</gene>
<accession>L5JPA1</accession>
<evidence type="ECO:0000313" key="1">
    <source>
        <dbReference type="EMBL" id="ELK00586.1"/>
    </source>
</evidence>
<sequence>MADFLQEALGSLASKEMTTPSDSEPSVHSEIAIVVSGFSNRSKSSQPCKLHFHSQQVTVL</sequence>
<dbReference type="InParanoid" id="L5JPA1"/>
<evidence type="ECO:0000313" key="2">
    <source>
        <dbReference type="Proteomes" id="UP000010552"/>
    </source>
</evidence>
<protein>
    <submittedName>
        <fullName evidence="1">Uncharacterized protein</fullName>
    </submittedName>
</protein>